<reference evidence="1" key="1">
    <citation type="submission" date="2018-10" db="EMBL/GenBank/DDBJ databases">
        <title>Population genomic analysis revealed the cold adaptation of white poplar.</title>
        <authorList>
            <person name="Liu Y.-J."/>
        </authorList>
    </citation>
    <scope>NUCLEOTIDE SEQUENCE [LARGE SCALE GENOMIC DNA]</scope>
    <source>
        <strain evidence="1">PAL-ZL1</strain>
    </source>
</reference>
<dbReference type="AlphaFoldDB" id="A0A4U5QMM1"/>
<comment type="caution">
    <text evidence="1">The sequence shown here is derived from an EMBL/GenBank/DDBJ whole genome shotgun (WGS) entry which is preliminary data.</text>
</comment>
<dbReference type="EMBL" id="RCHU01000229">
    <property type="protein sequence ID" value="TKS10507.1"/>
    <property type="molecule type" value="Genomic_DNA"/>
</dbReference>
<gene>
    <name evidence="1" type="ORF">D5086_0000081830</name>
</gene>
<name>A0A4U5QMM1_POPAL</name>
<sequence length="123" mass="13891">MSLIVARFESTCGPIFSKHWRHSQANINNPSLEYCFHALRGSNSKGKHKGGKSNKSGADCKLKHCEAERGRTWFIAMESSFSFELLVQIANSYKIMTRSSNGIELLFRITGADCKLLQDYDKI</sequence>
<proteinExistence type="predicted"/>
<evidence type="ECO:0000313" key="1">
    <source>
        <dbReference type="EMBL" id="TKS10507.1"/>
    </source>
</evidence>
<organism evidence="1">
    <name type="scientific">Populus alba</name>
    <name type="common">White poplar</name>
    <dbReference type="NCBI Taxonomy" id="43335"/>
    <lineage>
        <taxon>Eukaryota</taxon>
        <taxon>Viridiplantae</taxon>
        <taxon>Streptophyta</taxon>
        <taxon>Embryophyta</taxon>
        <taxon>Tracheophyta</taxon>
        <taxon>Spermatophyta</taxon>
        <taxon>Magnoliopsida</taxon>
        <taxon>eudicotyledons</taxon>
        <taxon>Gunneridae</taxon>
        <taxon>Pentapetalae</taxon>
        <taxon>rosids</taxon>
        <taxon>fabids</taxon>
        <taxon>Malpighiales</taxon>
        <taxon>Salicaceae</taxon>
        <taxon>Saliceae</taxon>
        <taxon>Populus</taxon>
    </lineage>
</organism>
<protein>
    <submittedName>
        <fullName evidence="1">Uncharacterized protein</fullName>
    </submittedName>
</protein>
<accession>A0A4U5QMM1</accession>